<evidence type="ECO:0000256" key="2">
    <source>
        <dbReference type="SAM" id="Phobius"/>
    </source>
</evidence>
<name>W5Y406_9CORY</name>
<keyword evidence="4" id="KW-1185">Reference proteome</keyword>
<dbReference type="EMBL" id="CP004353">
    <property type="protein sequence ID" value="AHI23600.1"/>
    <property type="molecule type" value="Genomic_DNA"/>
</dbReference>
<dbReference type="Proteomes" id="UP000019222">
    <property type="component" value="Chromosome"/>
</dbReference>
<gene>
    <name evidence="3" type="ORF">B843_11110</name>
</gene>
<feature type="compositionally biased region" description="Pro residues" evidence="1">
    <location>
        <begin position="264"/>
        <end position="275"/>
    </location>
</feature>
<organism evidence="3 4">
    <name type="scientific">Corynebacterium vitaeruminis DSM 20294</name>
    <dbReference type="NCBI Taxonomy" id="1224164"/>
    <lineage>
        <taxon>Bacteria</taxon>
        <taxon>Bacillati</taxon>
        <taxon>Actinomycetota</taxon>
        <taxon>Actinomycetes</taxon>
        <taxon>Mycobacteriales</taxon>
        <taxon>Corynebacteriaceae</taxon>
        <taxon>Corynebacterium</taxon>
    </lineage>
</organism>
<feature type="compositionally biased region" description="Basic and acidic residues" evidence="1">
    <location>
        <begin position="245"/>
        <end position="254"/>
    </location>
</feature>
<keyword evidence="2" id="KW-0472">Membrane</keyword>
<dbReference type="AlphaFoldDB" id="W5Y406"/>
<feature type="compositionally biased region" description="Low complexity" evidence="1">
    <location>
        <begin position="314"/>
        <end position="324"/>
    </location>
</feature>
<dbReference type="PATRIC" id="fig|1224164.3.peg.2239"/>
<feature type="region of interest" description="Disordered" evidence="1">
    <location>
        <begin position="301"/>
        <end position="335"/>
    </location>
</feature>
<evidence type="ECO:0000313" key="3">
    <source>
        <dbReference type="EMBL" id="AHI23600.1"/>
    </source>
</evidence>
<feature type="region of interest" description="Disordered" evidence="1">
    <location>
        <begin position="18"/>
        <end position="69"/>
    </location>
</feature>
<dbReference type="KEGG" id="cvt:B843_11110"/>
<feature type="transmembrane region" description="Helical" evidence="2">
    <location>
        <begin position="354"/>
        <end position="375"/>
    </location>
</feature>
<keyword evidence="2" id="KW-0812">Transmembrane</keyword>
<feature type="region of interest" description="Disordered" evidence="1">
    <location>
        <begin position="206"/>
        <end position="275"/>
    </location>
</feature>
<keyword evidence="2" id="KW-1133">Transmembrane helix</keyword>
<proteinExistence type="predicted"/>
<evidence type="ECO:0000313" key="4">
    <source>
        <dbReference type="Proteomes" id="UP000019222"/>
    </source>
</evidence>
<dbReference type="RefSeq" id="WP_025253587.1">
    <property type="nucleotide sequence ID" value="NZ_CP004353.1"/>
</dbReference>
<protein>
    <submittedName>
        <fullName evidence="3">Uncharacterized protein</fullName>
    </submittedName>
</protein>
<feature type="compositionally biased region" description="Low complexity" evidence="1">
    <location>
        <begin position="56"/>
        <end position="69"/>
    </location>
</feature>
<accession>W5Y406</accession>
<sequence length="376" mass="38106">MSLQLAFSPAIAPHAFADETAQATQEPAVAEKITDAPDETQVNSPETTEAVVAPQSTGTSVSATTAASPTVSATATAPATAASTSAAANEDLGFTGTRTGDDIEWKVVIPAPSEDAENVQVTLTPLGKNWELDPAAIADYDFGPGVTVVSVSDKEVVLSVDKVAAGESRTITIPGTATNHDGSRPKAGVVVGNDVLGNWLRGQTYVEDAPSVTPEPTTTEPALTETQQPTTSAKTTTTTTEDSEPDPKRTREPEPAAPVTVPEAPAPAAPAPAPAPVTSAIAAENAVPVAPRVTVLRSASATVAPASPQPTQPAPATQPAQPQPDTGKPQDSAAEMHEARTVEIGGFEIPVVDLVLNVAALVVVVGGVAALVTVVR</sequence>
<dbReference type="HOGENOM" id="CLU_735122_0_0_11"/>
<feature type="compositionally biased region" description="Low complexity" evidence="1">
    <location>
        <begin position="214"/>
        <end position="240"/>
    </location>
</feature>
<reference evidence="3 4" key="1">
    <citation type="submission" date="2013-02" db="EMBL/GenBank/DDBJ databases">
        <title>The complete genome sequence of Corynebacterium vitaeruminis DSM 20294.</title>
        <authorList>
            <person name="Ruckert C."/>
            <person name="Albersmeier A."/>
            <person name="Kalinowski J."/>
        </authorList>
    </citation>
    <scope>NUCLEOTIDE SEQUENCE [LARGE SCALE GENOMIC DNA]</scope>
    <source>
        <strain evidence="4">ATCC 10234</strain>
    </source>
</reference>
<evidence type="ECO:0000256" key="1">
    <source>
        <dbReference type="SAM" id="MobiDB-lite"/>
    </source>
</evidence>